<organism evidence="1 2">
    <name type="scientific">Amphibiibacter pelophylacis</name>
    <dbReference type="NCBI Taxonomy" id="1799477"/>
    <lineage>
        <taxon>Bacteria</taxon>
        <taxon>Pseudomonadati</taxon>
        <taxon>Pseudomonadota</taxon>
        <taxon>Betaproteobacteria</taxon>
        <taxon>Burkholderiales</taxon>
        <taxon>Sphaerotilaceae</taxon>
        <taxon>Amphibiibacter</taxon>
    </lineage>
</organism>
<comment type="caution">
    <text evidence="1">The sequence shown here is derived from an EMBL/GenBank/DDBJ whole genome shotgun (WGS) entry which is preliminary data.</text>
</comment>
<accession>A0ACC6NYQ0</accession>
<gene>
    <name evidence="1" type="primary">efeB</name>
    <name evidence="1" type="ORF">RV045_01520</name>
</gene>
<proteinExistence type="predicted"/>
<protein>
    <submittedName>
        <fullName evidence="1">Iron uptake transporter deferrochelatase/peroxidase subunit</fullName>
    </submittedName>
</protein>
<sequence length="424" mass="45620">MTSEDSRAALPSRRRFLGQAGATSVGLGAALLSGCADKTAQAAQAAQSTAAASPGGCEPASASAVLPFYGEHQAGIVTAAQKFIYFLVLDLHSTDLDEIRDVFRRWTTFAALLTQGKNSQPYSSNGYIPPTDTGEADSLGAHRLTLTFGVSPAFLRKLGLDKQAPPEFTDLPLFPRDQLRAELSGGDICIQSCADDPQVAFHAVRQLVRHARSSVTMRWSQAGFSSSDRASDTPRNLFAFKDGTANAETLQQADRHIWVQTPGWLQGGSYLVARKIVMHLETWDRTSARGQDDTFGRHRSSGAPLGGKNENDALDLTAKDAKGQPLIPADSHVALAHRTGVKMLRRSYSYASGIDPLTGQFDAGLMFVSFQQSPQQFIAIQSALGRVDAMNEYITHIGSGLFACFGGVQDGRYLGQSLLEKQHG</sequence>
<keyword evidence="2" id="KW-1185">Reference proteome</keyword>
<dbReference type="EMBL" id="JAWDIE010000002">
    <property type="protein sequence ID" value="MEJ7137109.1"/>
    <property type="molecule type" value="Genomic_DNA"/>
</dbReference>
<evidence type="ECO:0000313" key="1">
    <source>
        <dbReference type="EMBL" id="MEJ7137109.1"/>
    </source>
</evidence>
<reference evidence="1" key="1">
    <citation type="submission" date="2023-10" db="EMBL/GenBank/DDBJ databases">
        <title>Amphibacter perezi, gen. nov., sp. nov. a novel taxa of the family Comamonadaceae, class Betaproteobacteria isolated from the skin microbiota of Pelophylax perezi from different populations.</title>
        <authorList>
            <person name="Costa S."/>
            <person name="Proenca D.N."/>
            <person name="Lopes I."/>
            <person name="Morais P.V."/>
        </authorList>
    </citation>
    <scope>NUCLEOTIDE SEQUENCE</scope>
    <source>
        <strain evidence="1">SL12-8</strain>
    </source>
</reference>
<evidence type="ECO:0000313" key="2">
    <source>
        <dbReference type="Proteomes" id="UP001364695"/>
    </source>
</evidence>
<name>A0ACC6NYQ0_9BURK</name>
<dbReference type="Proteomes" id="UP001364695">
    <property type="component" value="Unassembled WGS sequence"/>
</dbReference>